<keyword evidence="3" id="KW-0805">Transcription regulation</keyword>
<dbReference type="SMART" id="SM00862">
    <property type="entry name" value="Trans_reg_C"/>
    <property type="match status" value="1"/>
</dbReference>
<evidence type="ECO:0000256" key="7">
    <source>
        <dbReference type="PROSITE-ProRule" id="PRU01091"/>
    </source>
</evidence>
<dbReference type="InterPro" id="IPR039420">
    <property type="entry name" value="WalR-like"/>
</dbReference>
<dbReference type="Pfam" id="PF00486">
    <property type="entry name" value="Trans_reg_C"/>
    <property type="match status" value="1"/>
</dbReference>
<dbReference type="Gene3D" id="3.40.50.2300">
    <property type="match status" value="1"/>
</dbReference>
<organism evidence="10 11">
    <name type="scientific">Streptomyces nodosus</name>
    <dbReference type="NCBI Taxonomy" id="40318"/>
    <lineage>
        <taxon>Bacteria</taxon>
        <taxon>Bacillati</taxon>
        <taxon>Actinomycetota</taxon>
        <taxon>Actinomycetes</taxon>
        <taxon>Kitasatosporales</taxon>
        <taxon>Streptomycetaceae</taxon>
        <taxon>Streptomyces</taxon>
    </lineage>
</organism>
<keyword evidence="1 6" id="KW-0597">Phosphoprotein</keyword>
<dbReference type="InterPro" id="IPR036388">
    <property type="entry name" value="WH-like_DNA-bd_sf"/>
</dbReference>
<dbReference type="InterPro" id="IPR011006">
    <property type="entry name" value="CheY-like_superfamily"/>
</dbReference>
<dbReference type="CDD" id="cd00383">
    <property type="entry name" value="trans_reg_C"/>
    <property type="match status" value="1"/>
</dbReference>
<name>A0A5P2W698_9ACTN</name>
<dbReference type="Proteomes" id="UP000325763">
    <property type="component" value="Chromosome"/>
</dbReference>
<evidence type="ECO:0000256" key="2">
    <source>
        <dbReference type="ARBA" id="ARBA00023012"/>
    </source>
</evidence>
<proteinExistence type="predicted"/>
<evidence type="ECO:0000313" key="11">
    <source>
        <dbReference type="Proteomes" id="UP000325763"/>
    </source>
</evidence>
<dbReference type="KEGG" id="snq:CP978_13045"/>
<evidence type="ECO:0000256" key="4">
    <source>
        <dbReference type="ARBA" id="ARBA00023125"/>
    </source>
</evidence>
<reference evidence="10 11" key="1">
    <citation type="submission" date="2017-09" db="EMBL/GenBank/DDBJ databases">
        <title>Streptomyces genome completion.</title>
        <authorList>
            <person name="Lee N."/>
            <person name="Cho B.-K."/>
        </authorList>
    </citation>
    <scope>NUCLEOTIDE SEQUENCE [LARGE SCALE GENOMIC DNA]</scope>
    <source>
        <strain evidence="10 11">ATCC 14899</strain>
    </source>
</reference>
<dbReference type="InterPro" id="IPR001789">
    <property type="entry name" value="Sig_transdc_resp-reg_receiver"/>
</dbReference>
<dbReference type="AlphaFoldDB" id="A0A5P2W698"/>
<dbReference type="GO" id="GO:0032993">
    <property type="term" value="C:protein-DNA complex"/>
    <property type="evidence" value="ECO:0007669"/>
    <property type="project" value="TreeGrafter"/>
</dbReference>
<feature type="modified residue" description="4-aspartylphosphate" evidence="6">
    <location>
        <position position="55"/>
    </location>
</feature>
<sequence length="237" mass="26011">MPPMARVLVVEDDHFVRSALIRQLTEAGHAVRSAGTALQALREVAHVPFDVVILDLGLPDLDGSEALKMLRGVTDVPVIVATARDEESEIIRLLDAGADDYLTKPFSVGHLSARIAAVLRRSRTATAATGAPPVLRVGGLVVDPRRRHAELDGRRLDLTRREFDLLAYLTGRPGVVVPRRELLAEVWQQSYGDDQTIDVHLSWLRRKLGETAAEPRYLHTLRGVGVKLEPPGTDPLP</sequence>
<accession>A0A5P2W698</accession>
<dbReference type="GO" id="GO:0006355">
    <property type="term" value="P:regulation of DNA-templated transcription"/>
    <property type="evidence" value="ECO:0007669"/>
    <property type="project" value="InterPro"/>
</dbReference>
<dbReference type="SUPFAM" id="SSF52172">
    <property type="entry name" value="CheY-like"/>
    <property type="match status" value="1"/>
</dbReference>
<dbReference type="FunFam" id="3.40.50.2300:FF:000108">
    <property type="entry name" value="DNA-binding response OmpR family regulator"/>
    <property type="match status" value="1"/>
</dbReference>
<dbReference type="PANTHER" id="PTHR48111:SF4">
    <property type="entry name" value="DNA-BINDING DUAL TRANSCRIPTIONAL REGULATOR OMPR"/>
    <property type="match status" value="1"/>
</dbReference>
<evidence type="ECO:0000256" key="5">
    <source>
        <dbReference type="ARBA" id="ARBA00023163"/>
    </source>
</evidence>
<protein>
    <submittedName>
        <fullName evidence="10">DNA-binding response regulator</fullName>
    </submittedName>
</protein>
<dbReference type="GO" id="GO:0005829">
    <property type="term" value="C:cytosol"/>
    <property type="evidence" value="ECO:0007669"/>
    <property type="project" value="TreeGrafter"/>
</dbReference>
<dbReference type="GO" id="GO:0000976">
    <property type="term" value="F:transcription cis-regulatory region binding"/>
    <property type="evidence" value="ECO:0007669"/>
    <property type="project" value="TreeGrafter"/>
</dbReference>
<dbReference type="PROSITE" id="PS51755">
    <property type="entry name" value="OMPR_PHOB"/>
    <property type="match status" value="1"/>
</dbReference>
<dbReference type="PANTHER" id="PTHR48111">
    <property type="entry name" value="REGULATOR OF RPOS"/>
    <property type="match status" value="1"/>
</dbReference>
<evidence type="ECO:0000256" key="3">
    <source>
        <dbReference type="ARBA" id="ARBA00023015"/>
    </source>
</evidence>
<evidence type="ECO:0000259" key="8">
    <source>
        <dbReference type="PROSITE" id="PS50110"/>
    </source>
</evidence>
<dbReference type="GO" id="GO:0000156">
    <property type="term" value="F:phosphorelay response regulator activity"/>
    <property type="evidence" value="ECO:0007669"/>
    <property type="project" value="TreeGrafter"/>
</dbReference>
<keyword evidence="2" id="KW-0902">Two-component regulatory system</keyword>
<gene>
    <name evidence="10" type="ORF">CP978_13045</name>
</gene>
<keyword evidence="4 7" id="KW-0238">DNA-binding</keyword>
<dbReference type="Gene3D" id="1.10.10.10">
    <property type="entry name" value="Winged helix-like DNA-binding domain superfamily/Winged helix DNA-binding domain"/>
    <property type="match status" value="1"/>
</dbReference>
<evidence type="ECO:0000313" key="10">
    <source>
        <dbReference type="EMBL" id="QEV39373.1"/>
    </source>
</evidence>
<dbReference type="FunFam" id="1.10.10.10:FF:000018">
    <property type="entry name" value="DNA-binding response regulator ResD"/>
    <property type="match status" value="1"/>
</dbReference>
<dbReference type="CDD" id="cd17620">
    <property type="entry name" value="REC_OmpR_KdpE-like"/>
    <property type="match status" value="1"/>
</dbReference>
<evidence type="ECO:0000256" key="1">
    <source>
        <dbReference type="ARBA" id="ARBA00022553"/>
    </source>
</evidence>
<evidence type="ECO:0000256" key="6">
    <source>
        <dbReference type="PROSITE-ProRule" id="PRU00169"/>
    </source>
</evidence>
<dbReference type="Gene3D" id="6.10.250.690">
    <property type="match status" value="1"/>
</dbReference>
<dbReference type="PROSITE" id="PS50110">
    <property type="entry name" value="RESPONSE_REGULATORY"/>
    <property type="match status" value="1"/>
</dbReference>
<dbReference type="InterPro" id="IPR001867">
    <property type="entry name" value="OmpR/PhoB-type_DNA-bd"/>
</dbReference>
<dbReference type="EMBL" id="CP023747">
    <property type="protein sequence ID" value="QEV39373.1"/>
    <property type="molecule type" value="Genomic_DNA"/>
</dbReference>
<dbReference type="SMART" id="SM00448">
    <property type="entry name" value="REC"/>
    <property type="match status" value="1"/>
</dbReference>
<dbReference type="OrthoDB" id="4174259at2"/>
<feature type="domain" description="OmpR/PhoB-type" evidence="9">
    <location>
        <begin position="132"/>
        <end position="230"/>
    </location>
</feature>
<keyword evidence="5" id="KW-0804">Transcription</keyword>
<feature type="DNA-binding region" description="OmpR/PhoB-type" evidence="7">
    <location>
        <begin position="132"/>
        <end position="230"/>
    </location>
</feature>
<feature type="domain" description="Response regulatory" evidence="8">
    <location>
        <begin position="6"/>
        <end position="119"/>
    </location>
</feature>
<evidence type="ECO:0000259" key="9">
    <source>
        <dbReference type="PROSITE" id="PS51755"/>
    </source>
</evidence>
<dbReference type="Pfam" id="PF00072">
    <property type="entry name" value="Response_reg"/>
    <property type="match status" value="1"/>
</dbReference>